<evidence type="ECO:0000313" key="4">
    <source>
        <dbReference type="EMBL" id="MBS2966379.1"/>
    </source>
</evidence>
<feature type="region of interest" description="Disordered" evidence="2">
    <location>
        <begin position="146"/>
        <end position="171"/>
    </location>
</feature>
<evidence type="ECO:0000256" key="2">
    <source>
        <dbReference type="SAM" id="MobiDB-lite"/>
    </source>
</evidence>
<dbReference type="RefSeq" id="WP_211471394.1">
    <property type="nucleotide sequence ID" value="NZ_JAGSXH010000144.1"/>
</dbReference>
<reference evidence="4" key="1">
    <citation type="submission" date="2021-04" db="EMBL/GenBank/DDBJ databases">
        <title>Genome based classification of Actinospica acidithermotolerans sp. nov., an actinobacterium isolated from an Indonesian hot spring.</title>
        <authorList>
            <person name="Kusuma A.B."/>
            <person name="Putra K.E."/>
            <person name="Nafisah S."/>
            <person name="Loh J."/>
            <person name="Nouioui I."/>
            <person name="Goodfellow M."/>
        </authorList>
    </citation>
    <scope>NUCLEOTIDE SEQUENCE</scope>
    <source>
        <strain evidence="4">DSM 45618</strain>
    </source>
</reference>
<proteinExistence type="predicted"/>
<comment type="caution">
    <text evidence="4">The sequence shown here is derived from an EMBL/GenBank/DDBJ whole genome shotgun (WGS) entry which is preliminary data.</text>
</comment>
<dbReference type="GO" id="GO:0015074">
    <property type="term" value="P:DNA integration"/>
    <property type="evidence" value="ECO:0007669"/>
    <property type="project" value="InterPro"/>
</dbReference>
<dbReference type="AlphaFoldDB" id="A0A8J7WWG6"/>
<dbReference type="Gene3D" id="1.10.443.10">
    <property type="entry name" value="Intergrase catalytic core"/>
    <property type="match status" value="1"/>
</dbReference>
<dbReference type="InterPro" id="IPR011010">
    <property type="entry name" value="DNA_brk_join_enz"/>
</dbReference>
<name>A0A8J7WWG6_9ACTN</name>
<feature type="compositionally biased region" description="Basic and acidic residues" evidence="2">
    <location>
        <begin position="160"/>
        <end position="171"/>
    </location>
</feature>
<evidence type="ECO:0000259" key="3">
    <source>
        <dbReference type="PROSITE" id="PS51898"/>
    </source>
</evidence>
<protein>
    <recommendedName>
        <fullName evidence="3">Tyr recombinase domain-containing protein</fullName>
    </recommendedName>
</protein>
<dbReference type="PROSITE" id="PS51898">
    <property type="entry name" value="TYR_RECOMBINASE"/>
    <property type="match status" value="1"/>
</dbReference>
<dbReference type="PANTHER" id="PTHR30349">
    <property type="entry name" value="PHAGE INTEGRASE-RELATED"/>
    <property type="match status" value="1"/>
</dbReference>
<gene>
    <name evidence="4" type="ORF">KGA66_25280</name>
</gene>
<dbReference type="Proteomes" id="UP000677913">
    <property type="component" value="Unassembled WGS sequence"/>
</dbReference>
<feature type="domain" description="Tyr recombinase" evidence="3">
    <location>
        <begin position="260"/>
        <end position="476"/>
    </location>
</feature>
<dbReference type="GO" id="GO:0006310">
    <property type="term" value="P:DNA recombination"/>
    <property type="evidence" value="ECO:0007669"/>
    <property type="project" value="UniProtKB-KW"/>
</dbReference>
<dbReference type="PANTHER" id="PTHR30349:SF64">
    <property type="entry name" value="PROPHAGE INTEGRASE INTD-RELATED"/>
    <property type="match status" value="1"/>
</dbReference>
<dbReference type="SUPFAM" id="SSF56349">
    <property type="entry name" value="DNA breaking-rejoining enzymes"/>
    <property type="match status" value="1"/>
</dbReference>
<organism evidence="4 5">
    <name type="scientific">Actinocrinis puniceicyclus</name>
    <dbReference type="NCBI Taxonomy" id="977794"/>
    <lineage>
        <taxon>Bacteria</taxon>
        <taxon>Bacillati</taxon>
        <taxon>Actinomycetota</taxon>
        <taxon>Actinomycetes</taxon>
        <taxon>Catenulisporales</taxon>
        <taxon>Actinospicaceae</taxon>
        <taxon>Actinocrinis</taxon>
    </lineage>
</organism>
<dbReference type="EMBL" id="JAGSXH010000144">
    <property type="protein sequence ID" value="MBS2966379.1"/>
    <property type="molecule type" value="Genomic_DNA"/>
</dbReference>
<dbReference type="GO" id="GO:0003677">
    <property type="term" value="F:DNA binding"/>
    <property type="evidence" value="ECO:0007669"/>
    <property type="project" value="InterPro"/>
</dbReference>
<dbReference type="InterPro" id="IPR013762">
    <property type="entry name" value="Integrase-like_cat_sf"/>
</dbReference>
<keyword evidence="5" id="KW-1185">Reference proteome</keyword>
<accession>A0A8J7WWG6</accession>
<sequence>MKTLDVRIWEIRQLQPARVLKNGQKKPATYQVRWRVATETHYRTFSGKAPADAFRGKLLSAVQNGEAFDTDTGLPDSMTEKPDRLTWFAFSARYVDMKWKSLSAKSRETTIYAAATAVASLVSAAPGGPSTATLRRALQHWYLEPSKRASGGQQSADEQTIEKQPAEDQRKPPAEIAKALIWLEKNSLPVAALAEKKHARAVLDALATTMNGKAAAADYIKRRRGVVSNMVRYAIECGELHEDPFKTIQWTPPKVAKQIDRRRVPNPKQVRELLNSVTYVGTWKRAGGRRYVAFLACLYYAMMRPEEVIGLCEADCELPDKGWGLLILHKATPYAGRRWTDNGELHDDKALKARADGETRSVPIPPVLVRILRAHIAEFGVGEDGRIFRTERGASVTPFAYQKVWKQARPFALPPNRVGSSLAEIPYDLRHAGISLGLRTTRDPALIAERAGQSVDVLMKRYAWALDDQDAAANKAIEDALGDDDE</sequence>
<keyword evidence="1" id="KW-0233">DNA recombination</keyword>
<dbReference type="InterPro" id="IPR050090">
    <property type="entry name" value="Tyrosine_recombinase_XerCD"/>
</dbReference>
<dbReference type="InterPro" id="IPR002104">
    <property type="entry name" value="Integrase_catalytic"/>
</dbReference>
<evidence type="ECO:0000256" key="1">
    <source>
        <dbReference type="ARBA" id="ARBA00023172"/>
    </source>
</evidence>
<evidence type="ECO:0000313" key="5">
    <source>
        <dbReference type="Proteomes" id="UP000677913"/>
    </source>
</evidence>